<dbReference type="NCBIfam" id="NF038029">
    <property type="entry name" value="LP_plasma"/>
    <property type="match status" value="1"/>
</dbReference>
<dbReference type="NCBIfam" id="NF045726">
    <property type="entry name" value="XXplasma_LP"/>
    <property type="match status" value="1"/>
</dbReference>
<feature type="chain" id="PRO_5024833144" description="Lipoprotein" evidence="1">
    <location>
        <begin position="20"/>
        <end position="225"/>
    </location>
</feature>
<dbReference type="EMBL" id="LR739235">
    <property type="protein sequence ID" value="VZR97649.1"/>
    <property type="molecule type" value="Genomic_DNA"/>
</dbReference>
<dbReference type="AlphaFoldDB" id="A0A654IHU2"/>
<evidence type="ECO:0000256" key="1">
    <source>
        <dbReference type="SAM" id="SignalP"/>
    </source>
</evidence>
<reference evidence="2" key="1">
    <citation type="submission" date="2019-11" db="EMBL/GenBank/DDBJ databases">
        <authorList>
            <person name="Falquet L."/>
            <person name="Falquet L."/>
        </authorList>
    </citation>
    <scope>NUCLEOTIDE SEQUENCE</scope>
    <source>
        <strain evidence="2">8756-13</strain>
    </source>
</reference>
<proteinExistence type="predicted"/>
<dbReference type="InterPro" id="IPR054816">
    <property type="entry name" value="Lipoprotein_mollicutes-type_CS"/>
</dbReference>
<keyword evidence="1" id="KW-0732">Signal</keyword>
<organism evidence="2">
    <name type="scientific">Mycoplasma feriruminatoris</name>
    <dbReference type="NCBI Taxonomy" id="1179777"/>
    <lineage>
        <taxon>Bacteria</taxon>
        <taxon>Bacillati</taxon>
        <taxon>Mycoplasmatota</taxon>
        <taxon>Mollicutes</taxon>
        <taxon>Mycoplasmataceae</taxon>
        <taxon>Mycoplasma</taxon>
    </lineage>
</organism>
<name>A0A654IHU2_9MOLU</name>
<gene>
    <name evidence="2" type="ORF">MF5295_00418</name>
</gene>
<accession>A0A654IHU2</accession>
<feature type="signal peptide" evidence="1">
    <location>
        <begin position="1"/>
        <end position="19"/>
    </location>
</feature>
<sequence length="225" mass="25271">MKKILTLLGTFGLIATTTAAVVACDDKTPQNSSNKDSKLKEESKSIIEKKTKKEITDLVENILTDNLDMNDISEEIIKNKSAISKEFTDLLDEIYMKNNKNVGSTINDFSEELVDFLAPLIVGDALKSHAELKQNDDGSGEKFVWTLETEVNNMKKDIVGVIFDGSLDKNSSNEINELYNGDESEEMINQLVKEYNDKLANYKESFKTKNKDNLEKLKSLLSKLS</sequence>
<evidence type="ECO:0008006" key="3">
    <source>
        <dbReference type="Google" id="ProtNLM"/>
    </source>
</evidence>
<dbReference type="PROSITE" id="PS51257">
    <property type="entry name" value="PROKAR_LIPOPROTEIN"/>
    <property type="match status" value="1"/>
</dbReference>
<protein>
    <recommendedName>
        <fullName evidence="3">Lipoprotein</fullName>
    </recommendedName>
</protein>
<evidence type="ECO:0000313" key="2">
    <source>
        <dbReference type="EMBL" id="VZR97649.1"/>
    </source>
</evidence>